<keyword evidence="4" id="KW-1185">Reference proteome</keyword>
<dbReference type="AlphaFoldDB" id="S8AL87"/>
<dbReference type="Proteomes" id="UP000015100">
    <property type="component" value="Unassembled WGS sequence"/>
</dbReference>
<proteinExistence type="predicted"/>
<feature type="compositionally biased region" description="Polar residues" evidence="1">
    <location>
        <begin position="228"/>
        <end position="240"/>
    </location>
</feature>
<keyword evidence="2" id="KW-0812">Transmembrane</keyword>
<reference evidence="4" key="2">
    <citation type="submission" date="2013-04" db="EMBL/GenBank/DDBJ databases">
        <title>Genomic mechanisms accounting for the adaptation to parasitism in nematode-trapping fungi.</title>
        <authorList>
            <person name="Ahren D.G."/>
        </authorList>
    </citation>
    <scope>NUCLEOTIDE SEQUENCE [LARGE SCALE GENOMIC DNA]</scope>
    <source>
        <strain evidence="4">CBS 200.50</strain>
    </source>
</reference>
<comment type="caution">
    <text evidence="3">The sequence shown here is derived from an EMBL/GenBank/DDBJ whole genome shotgun (WGS) entry which is preliminary data.</text>
</comment>
<feature type="transmembrane region" description="Helical" evidence="2">
    <location>
        <begin position="156"/>
        <end position="177"/>
    </location>
</feature>
<feature type="region of interest" description="Disordered" evidence="1">
    <location>
        <begin position="188"/>
        <end position="242"/>
    </location>
</feature>
<dbReference type="EMBL" id="AQGS01000071">
    <property type="protein sequence ID" value="EPS43684.1"/>
    <property type="molecule type" value="Genomic_DNA"/>
</dbReference>
<accession>S8AL87</accession>
<protein>
    <submittedName>
        <fullName evidence="3">Uncharacterized protein</fullName>
    </submittedName>
</protein>
<keyword evidence="2" id="KW-1133">Transmembrane helix</keyword>
<evidence type="ECO:0000313" key="4">
    <source>
        <dbReference type="Proteomes" id="UP000015100"/>
    </source>
</evidence>
<dbReference type="OrthoDB" id="5424683at2759"/>
<reference evidence="3 4" key="1">
    <citation type="journal article" date="2013" name="PLoS Genet.">
        <title>Genomic mechanisms accounting for the adaptation to parasitism in nematode-trapping fungi.</title>
        <authorList>
            <person name="Meerupati T."/>
            <person name="Andersson K.M."/>
            <person name="Friman E."/>
            <person name="Kumar D."/>
            <person name="Tunlid A."/>
            <person name="Ahren D."/>
        </authorList>
    </citation>
    <scope>NUCLEOTIDE SEQUENCE [LARGE SCALE GENOMIC DNA]</scope>
    <source>
        <strain evidence="3 4">CBS 200.50</strain>
    </source>
</reference>
<keyword evidence="2" id="KW-0472">Membrane</keyword>
<name>S8AL87_DACHA</name>
<evidence type="ECO:0000256" key="1">
    <source>
        <dbReference type="SAM" id="MobiDB-lite"/>
    </source>
</evidence>
<dbReference type="HOGENOM" id="CLU_756544_0_0_1"/>
<feature type="region of interest" description="Disordered" evidence="1">
    <location>
        <begin position="31"/>
        <end position="55"/>
    </location>
</feature>
<gene>
    <name evidence="3" type="ORF">H072_2373</name>
</gene>
<evidence type="ECO:0000313" key="3">
    <source>
        <dbReference type="EMBL" id="EPS43684.1"/>
    </source>
</evidence>
<evidence type="ECO:0000256" key="2">
    <source>
        <dbReference type="SAM" id="Phobius"/>
    </source>
</evidence>
<dbReference type="OMA" id="IICKHEI"/>
<sequence>MSVLSVEAVTTTIGGQVIVFIPNIKTQEVPSISHPSTARRDTTMGGQQTRSRSSVLTTPIPTTLITSIRSRSRSVVVVTEVVTVTSSLSVPTPIQTYIASSESSSAIYTRPPEYRPAGIPYPVGPLITSEGPSPLETGGVHLPQPEFNGLAAPPSVIIGTFAALVGAGILCFLVCLVRRKRFERKLREANNRPRGPPVLPPIRRQPDSPVWFGQRKPSSTEMKPLKTDSVTSGGAPSMSTAPDMANRRQSVFAGTVLTTQNDPNGDILSTAGGTVDCPGIICKHEIEDLGDFSEKKLYVAPMSDNNDDVPQAATLEKITTEPKRNLNPTVEDGVEEPQAVNVPGAPFLVCELEDTSNGERYHTFIR</sequence>
<organism evidence="3 4">
    <name type="scientific">Dactylellina haptotyla (strain CBS 200.50)</name>
    <name type="common">Nematode-trapping fungus</name>
    <name type="synonym">Monacrosporium haptotylum</name>
    <dbReference type="NCBI Taxonomy" id="1284197"/>
    <lineage>
        <taxon>Eukaryota</taxon>
        <taxon>Fungi</taxon>
        <taxon>Dikarya</taxon>
        <taxon>Ascomycota</taxon>
        <taxon>Pezizomycotina</taxon>
        <taxon>Orbiliomycetes</taxon>
        <taxon>Orbiliales</taxon>
        <taxon>Orbiliaceae</taxon>
        <taxon>Dactylellina</taxon>
    </lineage>
</organism>